<dbReference type="EnsemblMetazoa" id="AARA008407-RA">
    <property type="protein sequence ID" value="AARA008407-PA"/>
    <property type="gene ID" value="AARA008407"/>
</dbReference>
<evidence type="ECO:0000313" key="2">
    <source>
        <dbReference type="Proteomes" id="UP000075840"/>
    </source>
</evidence>
<evidence type="ECO:0000313" key="1">
    <source>
        <dbReference type="EnsemblMetazoa" id="AARA008407-PA"/>
    </source>
</evidence>
<proteinExistence type="predicted"/>
<dbReference type="VEuPathDB" id="VectorBase:AARA008407"/>
<name>A0A182I4B0_ANOAR</name>
<sequence>MIMKRLEELFGRPELIYQELLRDVTRIRVDSNKIPELSEAIEALVTNIEIMDEKSYLYDHRLIDEIENYPIIYKPIGWNISKPLSEMK</sequence>
<accession>A0A182I4B0</accession>
<dbReference type="EMBL" id="APCN01002297">
    <property type="status" value="NOT_ANNOTATED_CDS"/>
    <property type="molecule type" value="Genomic_DNA"/>
</dbReference>
<protein>
    <submittedName>
        <fullName evidence="1">Uncharacterized protein</fullName>
    </submittedName>
</protein>
<keyword evidence="2" id="KW-1185">Reference proteome</keyword>
<organism evidence="1 2">
    <name type="scientific">Anopheles arabiensis</name>
    <name type="common">Mosquito</name>
    <dbReference type="NCBI Taxonomy" id="7173"/>
    <lineage>
        <taxon>Eukaryota</taxon>
        <taxon>Metazoa</taxon>
        <taxon>Ecdysozoa</taxon>
        <taxon>Arthropoda</taxon>
        <taxon>Hexapoda</taxon>
        <taxon>Insecta</taxon>
        <taxon>Pterygota</taxon>
        <taxon>Neoptera</taxon>
        <taxon>Endopterygota</taxon>
        <taxon>Diptera</taxon>
        <taxon>Nematocera</taxon>
        <taxon>Culicoidea</taxon>
        <taxon>Culicidae</taxon>
        <taxon>Anophelinae</taxon>
        <taxon>Anopheles</taxon>
    </lineage>
</organism>
<dbReference type="Proteomes" id="UP000075840">
    <property type="component" value="Unassembled WGS sequence"/>
</dbReference>
<reference evidence="1" key="1">
    <citation type="submission" date="2022-08" db="UniProtKB">
        <authorList>
            <consortium name="EnsemblMetazoa"/>
        </authorList>
    </citation>
    <scope>IDENTIFICATION</scope>
    <source>
        <strain evidence="1">Dongola</strain>
    </source>
</reference>
<dbReference type="AlphaFoldDB" id="A0A182I4B0"/>